<dbReference type="Proteomes" id="UP000177622">
    <property type="component" value="Unassembled WGS sequence"/>
</dbReference>
<feature type="region of interest" description="Disordered" evidence="1">
    <location>
        <begin position="70"/>
        <end position="102"/>
    </location>
</feature>
<dbReference type="STRING" id="1835702.A0A1F5LJJ1"/>
<feature type="region of interest" description="Disordered" evidence="1">
    <location>
        <begin position="205"/>
        <end position="235"/>
    </location>
</feature>
<reference evidence="2 3" key="1">
    <citation type="journal article" date="2016" name="Sci. Rep.">
        <title>Penicillium arizonense, a new, genome sequenced fungal species, reveals a high chemical diversity in secreted metabolites.</title>
        <authorList>
            <person name="Grijseels S."/>
            <person name="Nielsen J.C."/>
            <person name="Randelovic M."/>
            <person name="Nielsen J."/>
            <person name="Nielsen K.F."/>
            <person name="Workman M."/>
            <person name="Frisvad J.C."/>
        </authorList>
    </citation>
    <scope>NUCLEOTIDE SEQUENCE [LARGE SCALE GENOMIC DNA]</scope>
    <source>
        <strain evidence="2 3">CBS 141311</strain>
    </source>
</reference>
<comment type="caution">
    <text evidence="2">The sequence shown here is derived from an EMBL/GenBank/DDBJ whole genome shotgun (WGS) entry which is preliminary data.</text>
</comment>
<proteinExistence type="predicted"/>
<dbReference type="OrthoDB" id="514070at2759"/>
<evidence type="ECO:0008006" key="4">
    <source>
        <dbReference type="Google" id="ProtNLM"/>
    </source>
</evidence>
<feature type="compositionally biased region" description="Basic and acidic residues" evidence="1">
    <location>
        <begin position="205"/>
        <end position="221"/>
    </location>
</feature>
<organism evidence="2 3">
    <name type="scientific">Penicillium arizonense</name>
    <dbReference type="NCBI Taxonomy" id="1835702"/>
    <lineage>
        <taxon>Eukaryota</taxon>
        <taxon>Fungi</taxon>
        <taxon>Dikarya</taxon>
        <taxon>Ascomycota</taxon>
        <taxon>Pezizomycotina</taxon>
        <taxon>Eurotiomycetes</taxon>
        <taxon>Eurotiomycetidae</taxon>
        <taxon>Eurotiales</taxon>
        <taxon>Aspergillaceae</taxon>
        <taxon>Penicillium</taxon>
    </lineage>
</organism>
<dbReference type="GeneID" id="34576199"/>
<dbReference type="RefSeq" id="XP_022488629.1">
    <property type="nucleotide sequence ID" value="XM_022631465.1"/>
</dbReference>
<feature type="compositionally biased region" description="Basic residues" evidence="1">
    <location>
        <begin position="84"/>
        <end position="93"/>
    </location>
</feature>
<feature type="compositionally biased region" description="Polar residues" evidence="1">
    <location>
        <begin position="224"/>
        <end position="233"/>
    </location>
</feature>
<accession>A0A1F5LJJ1</accession>
<keyword evidence="3" id="KW-1185">Reference proteome</keyword>
<name>A0A1F5LJJ1_PENAI</name>
<evidence type="ECO:0000256" key="1">
    <source>
        <dbReference type="SAM" id="MobiDB-lite"/>
    </source>
</evidence>
<gene>
    <name evidence="2" type="ORF">PENARI_c008G05698</name>
</gene>
<protein>
    <recommendedName>
        <fullName evidence="4">Impact N-terminal domain-containing protein</fullName>
    </recommendedName>
</protein>
<dbReference type="AlphaFoldDB" id="A0A1F5LJJ1"/>
<evidence type="ECO:0000313" key="3">
    <source>
        <dbReference type="Proteomes" id="UP000177622"/>
    </source>
</evidence>
<sequence>MASAQIQTLLRFLSQDVKVPLATAMGKTLELQKANLITIEQISKANLEILEGIFNDKKIAKQVLNAAKRISKKRGASDDTKSSPQKRNKSSKPLKKDSTPFEIESSLSLPSTAVNEDELSGTVVVTNRAPLVLAFAVCVLKYTMPEQPLSSRLSLAQAVVSANSRTKAASLGLEEGNSAEQEGWGEGHPIVKVLGRDIRVLKRWDYDPNEGKPPIETKTEDQSENTQDKQNQMPPLWGVDLEALRGKDSNHNTGRHQTTDNTLSIFRPESARSYLYRAFSKPAEEGKTAPKKKSVASIEDEKEECLGRILSAIDMVCQSWVPKLDQAELDRRAWSWYIRVRPDVQSGVQGWGEKGQVKLSDILALRRGI</sequence>
<evidence type="ECO:0000313" key="2">
    <source>
        <dbReference type="EMBL" id="OGE53190.1"/>
    </source>
</evidence>
<dbReference type="EMBL" id="LXJU01000008">
    <property type="protein sequence ID" value="OGE53190.1"/>
    <property type="molecule type" value="Genomic_DNA"/>
</dbReference>